<evidence type="ECO:0000256" key="4">
    <source>
        <dbReference type="SAM" id="MobiDB-lite"/>
    </source>
</evidence>
<evidence type="ECO:0000256" key="1">
    <source>
        <dbReference type="ARBA" id="ARBA00023015"/>
    </source>
</evidence>
<dbReference type="Pfam" id="PF01614">
    <property type="entry name" value="IclR_C"/>
    <property type="match status" value="2"/>
</dbReference>
<dbReference type="InterPro" id="IPR050707">
    <property type="entry name" value="HTH_MetabolicPath_Reg"/>
</dbReference>
<reference evidence="7" key="1">
    <citation type="submission" date="2020-05" db="EMBL/GenBank/DDBJ databases">
        <authorList>
            <person name="Delgado-Blas J."/>
        </authorList>
    </citation>
    <scope>NUCLEOTIDE SEQUENCE</scope>
    <source>
        <strain evidence="7">BB1454</strain>
    </source>
</reference>
<keyword evidence="2" id="KW-0238">DNA-binding</keyword>
<dbReference type="Proteomes" id="UP000834458">
    <property type="component" value="Unassembled WGS sequence"/>
</dbReference>
<dbReference type="Gene3D" id="1.10.10.10">
    <property type="entry name" value="Winged helix-like DNA-binding domain superfamily/Winged helix DNA-binding domain"/>
    <property type="match status" value="1"/>
</dbReference>
<feature type="region of interest" description="Disordered" evidence="4">
    <location>
        <begin position="1"/>
        <end position="39"/>
    </location>
</feature>
<evidence type="ECO:0000256" key="3">
    <source>
        <dbReference type="ARBA" id="ARBA00023163"/>
    </source>
</evidence>
<comment type="caution">
    <text evidence="7">The sequence shown here is derived from an EMBL/GenBank/DDBJ whole genome shotgun (WGS) entry which is preliminary data.</text>
</comment>
<dbReference type="AlphaFoldDB" id="A0AA35D7G6"/>
<dbReference type="Gene3D" id="3.30.450.40">
    <property type="match status" value="2"/>
</dbReference>
<gene>
    <name evidence="7" type="primary">iclR_2</name>
    <name evidence="7" type="ORF">GHA_01638</name>
</gene>
<dbReference type="SMART" id="SM00346">
    <property type="entry name" value="HTH_ICLR"/>
    <property type="match status" value="1"/>
</dbReference>
<evidence type="ECO:0000313" key="7">
    <source>
        <dbReference type="EMBL" id="CAB5684994.1"/>
    </source>
</evidence>
<dbReference type="EMBL" id="CAHPSC010000018">
    <property type="protein sequence ID" value="CAB5684994.1"/>
    <property type="molecule type" value="Genomic_DNA"/>
</dbReference>
<dbReference type="GO" id="GO:0003700">
    <property type="term" value="F:DNA-binding transcription factor activity"/>
    <property type="evidence" value="ECO:0007669"/>
    <property type="project" value="TreeGrafter"/>
</dbReference>
<dbReference type="InterPro" id="IPR036390">
    <property type="entry name" value="WH_DNA-bd_sf"/>
</dbReference>
<name>A0AA35D7G6_9BURK</name>
<dbReference type="InterPro" id="IPR005471">
    <property type="entry name" value="Tscrpt_reg_IclR_N"/>
</dbReference>
<feature type="domain" description="IclR-ED" evidence="6">
    <location>
        <begin position="104"/>
        <end position="262"/>
    </location>
</feature>
<feature type="compositionally biased region" description="Basic residues" evidence="4">
    <location>
        <begin position="1"/>
        <end position="10"/>
    </location>
</feature>
<dbReference type="SUPFAM" id="SSF55781">
    <property type="entry name" value="GAF domain-like"/>
    <property type="match status" value="1"/>
</dbReference>
<dbReference type="InterPro" id="IPR029016">
    <property type="entry name" value="GAF-like_dom_sf"/>
</dbReference>
<evidence type="ECO:0000256" key="2">
    <source>
        <dbReference type="ARBA" id="ARBA00023125"/>
    </source>
</evidence>
<sequence length="278" mass="30006">MSNPSHRRTPPRTDATSVQAPPSPGALPSDADDNQPSSTGSVTAVLRAMQVLDAFALGESHLPLAELSRRCQLHKTTVLRIARTLALSGYLVQREDGDWRLGPAAGWLGARYQAGFDVQNVLEPALRALTLASGESAAFYVREGNVRTCLVRVEGPQALRHHARMGEGLPLDRGSPGRVILAFSGEPGELYEDIRQRGYHWSIGEREQGVATISAPVFGKHWRLLGSVCVSGPASRLSQQRLEEIAPTVIAAANQLSYELAGNTGTTTTPVRVSHWHP</sequence>
<keyword evidence="1" id="KW-0805">Transcription regulation</keyword>
<evidence type="ECO:0000259" key="5">
    <source>
        <dbReference type="PROSITE" id="PS51077"/>
    </source>
</evidence>
<organism evidence="7 8">
    <name type="scientific">Comamonas aquatica</name>
    <dbReference type="NCBI Taxonomy" id="225991"/>
    <lineage>
        <taxon>Bacteria</taxon>
        <taxon>Pseudomonadati</taxon>
        <taxon>Pseudomonadota</taxon>
        <taxon>Betaproteobacteria</taxon>
        <taxon>Burkholderiales</taxon>
        <taxon>Comamonadaceae</taxon>
        <taxon>Comamonas</taxon>
    </lineage>
</organism>
<accession>A0AA35D7G6</accession>
<dbReference type="InterPro" id="IPR014757">
    <property type="entry name" value="Tscrpt_reg_IclR_C"/>
</dbReference>
<dbReference type="Pfam" id="PF09339">
    <property type="entry name" value="HTH_IclR"/>
    <property type="match status" value="1"/>
</dbReference>
<dbReference type="PANTHER" id="PTHR30136">
    <property type="entry name" value="HELIX-TURN-HELIX TRANSCRIPTIONAL REGULATOR, ICLR FAMILY"/>
    <property type="match status" value="1"/>
</dbReference>
<evidence type="ECO:0000259" key="6">
    <source>
        <dbReference type="PROSITE" id="PS51078"/>
    </source>
</evidence>
<evidence type="ECO:0000313" key="8">
    <source>
        <dbReference type="Proteomes" id="UP000834458"/>
    </source>
</evidence>
<dbReference type="PROSITE" id="PS51078">
    <property type="entry name" value="ICLR_ED"/>
    <property type="match status" value="1"/>
</dbReference>
<dbReference type="RefSeq" id="WP_234687065.1">
    <property type="nucleotide sequence ID" value="NZ_CAHPRW010000006.1"/>
</dbReference>
<feature type="domain" description="HTH iclR-type" evidence="5">
    <location>
        <begin position="42"/>
        <end position="103"/>
    </location>
</feature>
<proteinExistence type="predicted"/>
<dbReference type="GO" id="GO:0045892">
    <property type="term" value="P:negative regulation of DNA-templated transcription"/>
    <property type="evidence" value="ECO:0007669"/>
    <property type="project" value="TreeGrafter"/>
</dbReference>
<keyword evidence="3" id="KW-0804">Transcription</keyword>
<dbReference type="SUPFAM" id="SSF46785">
    <property type="entry name" value="Winged helix' DNA-binding domain"/>
    <property type="match status" value="1"/>
</dbReference>
<protein>
    <submittedName>
        <fullName evidence="7">Acetate operon repressor</fullName>
    </submittedName>
</protein>
<dbReference type="InterPro" id="IPR036388">
    <property type="entry name" value="WH-like_DNA-bd_sf"/>
</dbReference>
<dbReference type="PANTHER" id="PTHR30136:SF39">
    <property type="entry name" value="TRANSCRIPTIONAL REGULATORY PROTEIN"/>
    <property type="match status" value="1"/>
</dbReference>
<dbReference type="PROSITE" id="PS51077">
    <property type="entry name" value="HTH_ICLR"/>
    <property type="match status" value="1"/>
</dbReference>
<dbReference type="GO" id="GO:0003677">
    <property type="term" value="F:DNA binding"/>
    <property type="evidence" value="ECO:0007669"/>
    <property type="project" value="UniProtKB-KW"/>
</dbReference>